<feature type="transmembrane region" description="Helical" evidence="10">
    <location>
        <begin position="40"/>
        <end position="58"/>
    </location>
</feature>
<evidence type="ECO:0000256" key="9">
    <source>
        <dbReference type="ARBA" id="ARBA00045828"/>
    </source>
</evidence>
<keyword evidence="6 10" id="KW-1133">Transmembrane helix</keyword>
<organism evidence="12 13">
    <name type="scientific">Opisthorchis viverrini</name>
    <name type="common">Southeast Asian liver fluke</name>
    <dbReference type="NCBI Taxonomy" id="6198"/>
    <lineage>
        <taxon>Eukaryota</taxon>
        <taxon>Metazoa</taxon>
        <taxon>Spiralia</taxon>
        <taxon>Lophotrochozoa</taxon>
        <taxon>Platyhelminthes</taxon>
        <taxon>Trematoda</taxon>
        <taxon>Digenea</taxon>
        <taxon>Opisthorchiida</taxon>
        <taxon>Opisthorchiata</taxon>
        <taxon>Opisthorchiidae</taxon>
        <taxon>Opisthorchis</taxon>
    </lineage>
</organism>
<accession>A0A074YYM3</accession>
<keyword evidence="7 10" id="KW-0472">Membrane</keyword>
<dbReference type="EC" id="3.4.24.85" evidence="3"/>
<evidence type="ECO:0000256" key="7">
    <source>
        <dbReference type="ARBA" id="ARBA00023136"/>
    </source>
</evidence>
<evidence type="ECO:0000256" key="2">
    <source>
        <dbReference type="ARBA" id="ARBA00004127"/>
    </source>
</evidence>
<dbReference type="Pfam" id="PF02163">
    <property type="entry name" value="Peptidase_M50"/>
    <property type="match status" value="1"/>
</dbReference>
<dbReference type="InterPro" id="IPR008915">
    <property type="entry name" value="Peptidase_M50"/>
</dbReference>
<gene>
    <name evidence="12" type="ORF">T265_12321</name>
</gene>
<feature type="transmembrane region" description="Helical" evidence="10">
    <location>
        <begin position="6"/>
        <end position="28"/>
    </location>
</feature>
<dbReference type="GO" id="GO:0012505">
    <property type="term" value="C:endomembrane system"/>
    <property type="evidence" value="ECO:0007669"/>
    <property type="project" value="UniProtKB-SubCell"/>
</dbReference>
<comment type="subcellular location">
    <subcellularLocation>
        <location evidence="2">Endomembrane system</location>
        <topology evidence="2">Multi-pass membrane protein</topology>
    </subcellularLocation>
</comment>
<protein>
    <recommendedName>
        <fullName evidence="4">Membrane-bound transcription factor site-2 protease</fullName>
        <ecNumber evidence="3">3.4.24.85</ecNumber>
    </recommendedName>
    <alternativeName>
        <fullName evidence="8">Endopeptidase S2P</fullName>
    </alternativeName>
</protein>
<keyword evidence="13" id="KW-1185">Reference proteome</keyword>
<dbReference type="OrthoDB" id="69989at2759"/>
<evidence type="ECO:0000259" key="11">
    <source>
        <dbReference type="Pfam" id="PF02163"/>
    </source>
</evidence>
<dbReference type="AlphaFoldDB" id="A0A074YYM3"/>
<comment type="function">
    <text evidence="9">Zinc metalloprotease that mediates intramembrane proteolysis of proteins such as ATF6, ATF6B, SREBF1/SREBP1 and SREBF2/SREBP2. Catalyzes the second step in the proteolytic activation of the sterol regulatory element-binding proteins (SREBPs) SREBF1/SREBP1 and SREBF2/SREBP2: cleaves SREBPs within the first transmembrane segment, thereby releasing the N-terminal segment with a portion of the transmembrane segment attached. Mature N-terminal SREBP fragments shuttle to the nucleus and activate gene transcription. Also mediates the second step in the proteolytic activation of the cyclic AMP-dependent transcription factor ATF-6 (ATF6 and ATF6B). Involved in intramembrane proteolysis during bone formation. In astrocytes and osteoblasts, upon DNA damage and ER stress, mediates the second step of the regulated intramembrane proteolytic activation of the transcription factor CREB3L1, leading to the inhibition of cell-cycle progression.</text>
</comment>
<evidence type="ECO:0000256" key="10">
    <source>
        <dbReference type="SAM" id="Phobius"/>
    </source>
</evidence>
<evidence type="ECO:0000256" key="6">
    <source>
        <dbReference type="ARBA" id="ARBA00022989"/>
    </source>
</evidence>
<sequence>MPGVNLPISHVGFYMLTLLLCAFLHEAGHAMAALRERVRLHGFGVFLFGFYPGAYVDLNTADLQSLKPLGQLRVYCAGVWHNVIIAVLSAAVFYAIPLLLSPGYHIGTGVGVTFLREVSTDLQHIIHSFALCYPKCTSNPIVHYDASSAHNYPIL</sequence>
<dbReference type="PANTHER" id="PTHR13325:SF3">
    <property type="entry name" value="MEMBRANE-BOUND TRANSCRIPTION FACTOR SITE-2 PROTEASE"/>
    <property type="match status" value="1"/>
</dbReference>
<evidence type="ECO:0000256" key="1">
    <source>
        <dbReference type="ARBA" id="ARBA00001350"/>
    </source>
</evidence>
<dbReference type="GO" id="GO:0004222">
    <property type="term" value="F:metalloendopeptidase activity"/>
    <property type="evidence" value="ECO:0007669"/>
    <property type="project" value="InterPro"/>
</dbReference>
<reference evidence="12 13" key="1">
    <citation type="submission" date="2013-11" db="EMBL/GenBank/DDBJ databases">
        <title>Opisthorchis viverrini - life in the bile duct.</title>
        <authorList>
            <person name="Young N.D."/>
            <person name="Nagarajan N."/>
            <person name="Lin S.J."/>
            <person name="Korhonen P.K."/>
            <person name="Jex A.R."/>
            <person name="Hall R.S."/>
            <person name="Safavi-Hemami H."/>
            <person name="Kaewkong W."/>
            <person name="Bertrand D."/>
            <person name="Gao S."/>
            <person name="Seet Q."/>
            <person name="Wongkham S."/>
            <person name="Teh B.T."/>
            <person name="Wongkham C."/>
            <person name="Intapan P.M."/>
            <person name="Maleewong W."/>
            <person name="Yang X."/>
            <person name="Hu M."/>
            <person name="Wang Z."/>
            <person name="Hofmann A."/>
            <person name="Sternberg P.W."/>
            <person name="Tan P."/>
            <person name="Wang J."/>
            <person name="Gasser R.B."/>
        </authorList>
    </citation>
    <scope>NUCLEOTIDE SEQUENCE [LARGE SCALE GENOMIC DNA]</scope>
</reference>
<comment type="catalytic activity">
    <reaction evidence="1">
        <text>Cleaves several transcription factors that are type-2 transmembrane proteins within membrane-spanning domains. Known substrates include sterol regulatory element-binding protein (SREBP) -1, SREBP-2 and forms of the transcriptional activator ATF6. SREBP-2 is cleaved at the site 477-DRSRILL-|-CVLTFLCLSFNPLTSLLQWGGA-505. The residues Asn-Pro, 11 residues distal to the site of cleavage in the membrane-spanning domain, are important for cleavage by S2P endopeptidase. Replacement of either of these residues does not prevent cleavage, but there is no cleavage if both of these residues are replaced.</text>
        <dbReference type="EC" id="3.4.24.85"/>
    </reaction>
</comment>
<dbReference type="GeneID" id="20326489"/>
<evidence type="ECO:0000256" key="5">
    <source>
        <dbReference type="ARBA" id="ARBA00022692"/>
    </source>
</evidence>
<feature type="domain" description="Peptidase M50" evidence="11">
    <location>
        <begin position="14"/>
        <end position="122"/>
    </location>
</feature>
<dbReference type="PANTHER" id="PTHR13325">
    <property type="entry name" value="PROTEASE M50 MEMBRANE-BOUND TRANSCRIPTION FACTOR SITE 2 PROTEASE"/>
    <property type="match status" value="1"/>
</dbReference>
<dbReference type="CTD" id="20326489"/>
<dbReference type="GO" id="GO:0031293">
    <property type="term" value="P:membrane protein intracellular domain proteolysis"/>
    <property type="evidence" value="ECO:0007669"/>
    <property type="project" value="TreeGrafter"/>
</dbReference>
<proteinExistence type="predicted"/>
<keyword evidence="5 10" id="KW-0812">Transmembrane</keyword>
<dbReference type="PRINTS" id="PR01000">
    <property type="entry name" value="SREBPS2PTASE"/>
</dbReference>
<dbReference type="Proteomes" id="UP000054324">
    <property type="component" value="Unassembled WGS sequence"/>
</dbReference>
<dbReference type="GO" id="GO:1905897">
    <property type="term" value="P:regulation of response to endoplasmic reticulum stress"/>
    <property type="evidence" value="ECO:0007669"/>
    <property type="project" value="TreeGrafter"/>
</dbReference>
<dbReference type="GO" id="GO:0016020">
    <property type="term" value="C:membrane"/>
    <property type="evidence" value="ECO:0007669"/>
    <property type="project" value="InterPro"/>
</dbReference>
<dbReference type="GO" id="GO:0005737">
    <property type="term" value="C:cytoplasm"/>
    <property type="evidence" value="ECO:0007669"/>
    <property type="project" value="TreeGrafter"/>
</dbReference>
<dbReference type="STRING" id="6198.A0A074YYM3"/>
<evidence type="ECO:0000256" key="8">
    <source>
        <dbReference type="ARBA" id="ARBA00032658"/>
    </source>
</evidence>
<evidence type="ECO:0000256" key="4">
    <source>
        <dbReference type="ARBA" id="ARBA00014400"/>
    </source>
</evidence>
<evidence type="ECO:0000256" key="3">
    <source>
        <dbReference type="ARBA" id="ARBA00012347"/>
    </source>
</evidence>
<dbReference type="InterPro" id="IPR001193">
    <property type="entry name" value="MBTPS2"/>
</dbReference>
<dbReference type="KEGG" id="ovi:T265_12321"/>
<evidence type="ECO:0000313" key="13">
    <source>
        <dbReference type="Proteomes" id="UP000054324"/>
    </source>
</evidence>
<dbReference type="EMBL" id="KL604283">
    <property type="protein sequence ID" value="KER18292.1"/>
    <property type="molecule type" value="Genomic_DNA"/>
</dbReference>
<dbReference type="RefSeq" id="XP_009177961.1">
    <property type="nucleotide sequence ID" value="XM_009179697.1"/>
</dbReference>
<evidence type="ECO:0000313" key="12">
    <source>
        <dbReference type="EMBL" id="KER18292.1"/>
    </source>
</evidence>
<feature type="transmembrane region" description="Helical" evidence="10">
    <location>
        <begin position="78"/>
        <end position="100"/>
    </location>
</feature>
<name>A0A074YYM3_OPIVI</name>